<keyword evidence="1" id="KW-0732">Signal</keyword>
<evidence type="ECO:0000313" key="3">
    <source>
        <dbReference type="Proteomes" id="UP000062255"/>
    </source>
</evidence>
<evidence type="ECO:0000313" key="2">
    <source>
        <dbReference type="EMBL" id="AKS33688.1"/>
    </source>
</evidence>
<dbReference type="PROSITE" id="PS51257">
    <property type="entry name" value="PROKAR_LIPOPROTEIN"/>
    <property type="match status" value="1"/>
</dbReference>
<dbReference type="PATRIC" id="fig|134601.6.peg.3990"/>
<dbReference type="STRING" id="134601.AFA91_19290"/>
<evidence type="ECO:0000256" key="1">
    <source>
        <dbReference type="ARBA" id="ARBA00022729"/>
    </source>
</evidence>
<dbReference type="PANTHER" id="PTHR33376:SF15">
    <property type="entry name" value="BLL6794 PROTEIN"/>
    <property type="match status" value="1"/>
</dbReference>
<reference evidence="2 3" key="1">
    <citation type="submission" date="2015-07" db="EMBL/GenBank/DDBJ databases">
        <title>Complete genome sequence of Mycobacterium goodii X7B, a facultative thermophilic biodesulfurizing bacterium.</title>
        <authorList>
            <person name="Yu B."/>
            <person name="Li F."/>
            <person name="Xu P."/>
        </authorList>
    </citation>
    <scope>NUCLEOTIDE SEQUENCE [LARGE SCALE GENOMIC DNA]</scope>
    <source>
        <strain evidence="2 3">X7B</strain>
    </source>
</reference>
<proteinExistence type="predicted"/>
<organism evidence="2 3">
    <name type="scientific">Mycolicibacterium goodii</name>
    <name type="common">Mycobacterium goodii</name>
    <dbReference type="NCBI Taxonomy" id="134601"/>
    <lineage>
        <taxon>Bacteria</taxon>
        <taxon>Bacillati</taxon>
        <taxon>Actinomycetota</taxon>
        <taxon>Actinomycetes</taxon>
        <taxon>Mycobacteriales</taxon>
        <taxon>Mycobacteriaceae</taxon>
        <taxon>Mycolicibacterium</taxon>
    </lineage>
</organism>
<evidence type="ECO:0008006" key="4">
    <source>
        <dbReference type="Google" id="ProtNLM"/>
    </source>
</evidence>
<accession>A0A0K0X8F9</accession>
<dbReference type="InterPro" id="IPR038404">
    <property type="entry name" value="TRAP_DctP_sf"/>
</dbReference>
<dbReference type="NCBIfam" id="NF037995">
    <property type="entry name" value="TRAP_S1"/>
    <property type="match status" value="1"/>
</dbReference>
<sequence>MVERGARMVRRRRPREFARIALVVLCVLMLTAGCGPSVRVGSDGTITLRVAHDMPASYGLVKHGVEVWMDEVRERTGGKVQFDYYPAGQLIGAGELLSAVKSGVVHVSAFVPATSAGADLPLTDVLSVPGFAASSTNVRYRAYWDVLKNQLYEAEWRQQGIRPVVSLLTGPYQLIMTGPPRRGLDGWRGRTIRTSGGAADFLVAGLESAAVTMSGAEQYEALQRGTIDSGVNSLDALVPFRFYEVVDAATTNLPIGGSVAVMAIGEEVYDALPEAVRKAMDEASAIAMKASADAVNAQLETGREKTADAVEYYAMTDGELAELDPVFTEARERWIAQREKNGLPGREIVDAWARALSNAEREEGVAPS</sequence>
<gene>
    <name evidence="2" type="ORF">AFA91_19290</name>
</gene>
<dbReference type="InterPro" id="IPR018389">
    <property type="entry name" value="DctP_fam"/>
</dbReference>
<protein>
    <recommendedName>
        <fullName evidence="4">C4-dicarboxylate ABC transporter substrate-binding protein</fullName>
    </recommendedName>
</protein>
<dbReference type="Proteomes" id="UP000062255">
    <property type="component" value="Chromosome"/>
</dbReference>
<dbReference type="GO" id="GO:0055085">
    <property type="term" value="P:transmembrane transport"/>
    <property type="evidence" value="ECO:0007669"/>
    <property type="project" value="InterPro"/>
</dbReference>
<dbReference type="AlphaFoldDB" id="A0A0K0X8F9"/>
<dbReference type="KEGG" id="mgo:AFA91_19290"/>
<dbReference type="Gene3D" id="3.40.190.170">
    <property type="entry name" value="Bacterial extracellular solute-binding protein, family 7"/>
    <property type="match status" value="1"/>
</dbReference>
<dbReference type="EMBL" id="CP012150">
    <property type="protein sequence ID" value="AKS33688.1"/>
    <property type="molecule type" value="Genomic_DNA"/>
</dbReference>
<name>A0A0K0X8F9_MYCGD</name>
<dbReference type="Pfam" id="PF03480">
    <property type="entry name" value="DctP"/>
    <property type="match status" value="1"/>
</dbReference>
<dbReference type="PANTHER" id="PTHR33376">
    <property type="match status" value="1"/>
</dbReference>